<dbReference type="PANTHER" id="PTHR46797:SF1">
    <property type="entry name" value="METHYLPHOSPHONATE SYNTHASE"/>
    <property type="match status" value="1"/>
</dbReference>
<dbReference type="Gene3D" id="1.10.260.40">
    <property type="entry name" value="lambda repressor-like DNA-binding domains"/>
    <property type="match status" value="1"/>
</dbReference>
<gene>
    <name evidence="3" type="ORF">CFB84_26410</name>
</gene>
<proteinExistence type="predicted"/>
<evidence type="ECO:0000313" key="4">
    <source>
        <dbReference type="Proteomes" id="UP000214600"/>
    </source>
</evidence>
<dbReference type="CDD" id="cd02209">
    <property type="entry name" value="cupin_XRE_C"/>
    <property type="match status" value="1"/>
</dbReference>
<dbReference type="GO" id="GO:0003677">
    <property type="term" value="F:DNA binding"/>
    <property type="evidence" value="ECO:0007669"/>
    <property type="project" value="UniProtKB-KW"/>
</dbReference>
<evidence type="ECO:0000313" key="3">
    <source>
        <dbReference type="EMBL" id="OXI39433.1"/>
    </source>
</evidence>
<keyword evidence="1" id="KW-0238">DNA-binding</keyword>
<feature type="domain" description="HTH cro/C1-type" evidence="2">
    <location>
        <begin position="2"/>
        <end position="30"/>
    </location>
</feature>
<dbReference type="SUPFAM" id="SSF51182">
    <property type="entry name" value="RmlC-like cupins"/>
    <property type="match status" value="1"/>
</dbReference>
<dbReference type="AlphaFoldDB" id="A0A228IAH3"/>
<comment type="caution">
    <text evidence="3">The sequence shown here is derived from an EMBL/GenBank/DDBJ whole genome shotgun (WGS) entry which is preliminary data.</text>
</comment>
<dbReference type="InterPro" id="IPR050807">
    <property type="entry name" value="TransReg_Diox_bact_type"/>
</dbReference>
<reference evidence="4" key="1">
    <citation type="submission" date="2017-06" db="EMBL/GenBank/DDBJ databases">
        <authorList>
            <person name="LiPuma J."/>
            <person name="Spilker T."/>
        </authorList>
    </citation>
    <scope>NUCLEOTIDE SEQUENCE [LARGE SCALE GENOMIC DNA]</scope>
    <source>
        <strain evidence="4">AU17325</strain>
    </source>
</reference>
<evidence type="ECO:0000256" key="1">
    <source>
        <dbReference type="ARBA" id="ARBA00023125"/>
    </source>
</evidence>
<organism evidence="3 4">
    <name type="scientific">Burkholderia aenigmatica</name>
    <dbReference type="NCBI Taxonomy" id="2015348"/>
    <lineage>
        <taxon>Bacteria</taxon>
        <taxon>Pseudomonadati</taxon>
        <taxon>Pseudomonadota</taxon>
        <taxon>Betaproteobacteria</taxon>
        <taxon>Burkholderiales</taxon>
        <taxon>Burkholderiaceae</taxon>
        <taxon>Burkholderia</taxon>
        <taxon>Burkholderia cepacia complex</taxon>
    </lineage>
</organism>
<protein>
    <submittedName>
        <fullName evidence="3">XRE family transcriptional regulator</fullName>
    </submittedName>
</protein>
<dbReference type="CDD" id="cd00093">
    <property type="entry name" value="HTH_XRE"/>
    <property type="match status" value="1"/>
</dbReference>
<dbReference type="GO" id="GO:0003700">
    <property type="term" value="F:DNA-binding transcription factor activity"/>
    <property type="evidence" value="ECO:0007669"/>
    <property type="project" value="TreeGrafter"/>
</dbReference>
<dbReference type="Proteomes" id="UP000214600">
    <property type="component" value="Unassembled WGS sequence"/>
</dbReference>
<dbReference type="Gene3D" id="2.60.120.10">
    <property type="entry name" value="Jelly Rolls"/>
    <property type="match status" value="1"/>
</dbReference>
<dbReference type="InterPro" id="IPR014710">
    <property type="entry name" value="RmlC-like_jellyroll"/>
</dbReference>
<sequence length="144" mass="15657">MSQVERGHASPSLSALTRIATALGVAIDYFFTPSGNDLSISHAESRTFFSTSESPSCFSHLTGYRGHGEMEAVLIRTPPGARCIESPLSAEQLIYVLKGEIKLTLDGNEFPLREGDFVQYKTKAPHSVENVAQAETTLLWIGTP</sequence>
<accession>A0A228IAH3</accession>
<dbReference type="InterPro" id="IPR011051">
    <property type="entry name" value="RmlC_Cupin_sf"/>
</dbReference>
<dbReference type="InterPro" id="IPR013096">
    <property type="entry name" value="Cupin_2"/>
</dbReference>
<dbReference type="GO" id="GO:0005829">
    <property type="term" value="C:cytosol"/>
    <property type="evidence" value="ECO:0007669"/>
    <property type="project" value="TreeGrafter"/>
</dbReference>
<evidence type="ECO:0000259" key="2">
    <source>
        <dbReference type="PROSITE" id="PS50943"/>
    </source>
</evidence>
<dbReference type="PANTHER" id="PTHR46797">
    <property type="entry name" value="HTH-TYPE TRANSCRIPTIONAL REGULATOR"/>
    <property type="match status" value="1"/>
</dbReference>
<reference evidence="3 4" key="2">
    <citation type="submission" date="2017-08" db="EMBL/GenBank/DDBJ databases">
        <title>WGS of novel Burkholderia cepaca complex species.</title>
        <authorList>
            <person name="Lipuma J."/>
            <person name="Spilker T."/>
        </authorList>
    </citation>
    <scope>NUCLEOTIDE SEQUENCE [LARGE SCALE GENOMIC DNA]</scope>
    <source>
        <strain evidence="3 4">AU17325</strain>
    </source>
</reference>
<dbReference type="InterPro" id="IPR001387">
    <property type="entry name" value="Cro/C1-type_HTH"/>
</dbReference>
<dbReference type="Pfam" id="PF07883">
    <property type="entry name" value="Cupin_2"/>
    <property type="match status" value="1"/>
</dbReference>
<dbReference type="InterPro" id="IPR010982">
    <property type="entry name" value="Lambda_DNA-bd_dom_sf"/>
</dbReference>
<dbReference type="OrthoDB" id="9805356at2"/>
<dbReference type="EMBL" id="NKFA01000010">
    <property type="protein sequence ID" value="OXI39433.1"/>
    <property type="molecule type" value="Genomic_DNA"/>
</dbReference>
<name>A0A228IAH3_9BURK</name>
<dbReference type="PROSITE" id="PS50943">
    <property type="entry name" value="HTH_CROC1"/>
    <property type="match status" value="1"/>
</dbReference>